<dbReference type="GO" id="GO:0046872">
    <property type="term" value="F:metal ion binding"/>
    <property type="evidence" value="ECO:0007669"/>
    <property type="project" value="UniProtKB-KW"/>
</dbReference>
<dbReference type="AlphaFoldDB" id="A0A075WQI9"/>
<dbReference type="GO" id="GO:0003824">
    <property type="term" value="F:catalytic activity"/>
    <property type="evidence" value="ECO:0007669"/>
    <property type="project" value="InterPro"/>
</dbReference>
<evidence type="ECO:0000259" key="7">
    <source>
        <dbReference type="PROSITE" id="PS51918"/>
    </source>
</evidence>
<dbReference type="PaxDb" id="289377-HL41_01315"/>
<dbReference type="InterPro" id="IPR058240">
    <property type="entry name" value="rSAM_sf"/>
</dbReference>
<dbReference type="Pfam" id="PF04055">
    <property type="entry name" value="Radical_SAM"/>
    <property type="match status" value="1"/>
</dbReference>
<sequence length="316" mass="36026">MEKSFVWKKSLLFGPVRSRRLGRSLGIDLVPRKVCSMDCLYCEVGKTTFLTAERRFYFTKEEIEEAILTAKEKQDFFDVFTLTGSGEPTLNFYFEETLFLAKKHLSKPVAVLTNSTLLHISSVREALCEADLVLPSLDAARPETFNLINRPAKGISLENIIDGLKELRKQMKGEMWVEVFFLAGINDSQEDLEALKKCIEEINPHKVQLNTAVRPVAYQEARPLSYAKLEEIARFLGEKTEVIVNKERLEKRLLSLTLEGLEKEVVAYVKRRPASVEELSEAFGVEPKVLLELLERLSQEGVLKLKELEGQTYYSA</sequence>
<evidence type="ECO:0000256" key="4">
    <source>
        <dbReference type="ARBA" id="ARBA00022723"/>
    </source>
</evidence>
<dbReference type="SUPFAM" id="SSF102114">
    <property type="entry name" value="Radical SAM enzymes"/>
    <property type="match status" value="1"/>
</dbReference>
<dbReference type="PANTHER" id="PTHR43787">
    <property type="entry name" value="FEMO COFACTOR BIOSYNTHESIS PROTEIN NIFB-RELATED"/>
    <property type="match status" value="1"/>
</dbReference>
<keyword evidence="5" id="KW-0408">Iron</keyword>
<dbReference type="Gene3D" id="3.20.20.70">
    <property type="entry name" value="Aldolase class I"/>
    <property type="match status" value="1"/>
</dbReference>
<evidence type="ECO:0000313" key="9">
    <source>
        <dbReference type="Proteomes" id="UP000028481"/>
    </source>
</evidence>
<evidence type="ECO:0000256" key="1">
    <source>
        <dbReference type="ARBA" id="ARBA00001966"/>
    </source>
</evidence>
<evidence type="ECO:0000313" key="8">
    <source>
        <dbReference type="EMBL" id="AIH03574.1"/>
    </source>
</evidence>
<keyword evidence="9" id="KW-1185">Reference proteome</keyword>
<feature type="domain" description="Radical SAM core" evidence="7">
    <location>
        <begin position="17"/>
        <end position="250"/>
    </location>
</feature>
<keyword evidence="2" id="KW-0004">4Fe-4S</keyword>
<dbReference type="InterPro" id="IPR040084">
    <property type="entry name" value="GTPase_Obg"/>
</dbReference>
<name>A0A075WQI9_9BACT</name>
<dbReference type="PANTHER" id="PTHR43787:SF11">
    <property type="entry name" value="UPF0026 PROTEIN SLR1464"/>
    <property type="match status" value="1"/>
</dbReference>
<evidence type="ECO:0000256" key="2">
    <source>
        <dbReference type="ARBA" id="ARBA00022485"/>
    </source>
</evidence>
<evidence type="ECO:0000256" key="3">
    <source>
        <dbReference type="ARBA" id="ARBA00022691"/>
    </source>
</evidence>
<organism evidence="8 9">
    <name type="scientific">Thermodesulfobacterium commune DSM 2178</name>
    <dbReference type="NCBI Taxonomy" id="289377"/>
    <lineage>
        <taxon>Bacteria</taxon>
        <taxon>Pseudomonadati</taxon>
        <taxon>Thermodesulfobacteriota</taxon>
        <taxon>Thermodesulfobacteria</taxon>
        <taxon>Thermodesulfobacteriales</taxon>
        <taxon>Thermodesulfobacteriaceae</taxon>
        <taxon>Thermodesulfobacterium</taxon>
    </lineage>
</organism>
<dbReference type="eggNOG" id="COG0731">
    <property type="taxonomic scope" value="Bacteria"/>
</dbReference>
<evidence type="ECO:0000256" key="6">
    <source>
        <dbReference type="ARBA" id="ARBA00023014"/>
    </source>
</evidence>
<evidence type="ECO:0000256" key="5">
    <source>
        <dbReference type="ARBA" id="ARBA00023004"/>
    </source>
</evidence>
<keyword evidence="6" id="KW-0411">Iron-sulfur</keyword>
<keyword evidence="4" id="KW-0479">Metal-binding</keyword>
<dbReference type="CDD" id="cd01335">
    <property type="entry name" value="Radical_SAM"/>
    <property type="match status" value="1"/>
</dbReference>
<protein>
    <recommendedName>
        <fullName evidence="7">Radical SAM core domain-containing protein</fullName>
    </recommendedName>
</protein>
<accession>A0A075WQI9</accession>
<comment type="cofactor">
    <cofactor evidence="1">
        <name>[4Fe-4S] cluster</name>
        <dbReference type="ChEBI" id="CHEBI:49883"/>
    </cofactor>
</comment>
<dbReference type="PROSITE" id="PS51918">
    <property type="entry name" value="RADICAL_SAM"/>
    <property type="match status" value="1"/>
</dbReference>
<gene>
    <name evidence="8" type="ORF">HL41_01315</name>
</gene>
<dbReference type="InterPro" id="IPR007197">
    <property type="entry name" value="rSAM"/>
</dbReference>
<dbReference type="InterPro" id="IPR013785">
    <property type="entry name" value="Aldolase_TIM"/>
</dbReference>
<dbReference type="SFLD" id="SFLDG01083">
    <property type="entry name" value="Uncharacterised_Radical_SAM_Su"/>
    <property type="match status" value="1"/>
</dbReference>
<dbReference type="Proteomes" id="UP000028481">
    <property type="component" value="Chromosome"/>
</dbReference>
<dbReference type="STRING" id="289377.HL41_01315"/>
<dbReference type="KEGG" id="tcm:HL41_01315"/>
<dbReference type="RefSeq" id="WP_038063455.1">
    <property type="nucleotide sequence ID" value="NZ_CP008796.1"/>
</dbReference>
<dbReference type="SFLD" id="SFLDS00029">
    <property type="entry name" value="Radical_SAM"/>
    <property type="match status" value="1"/>
</dbReference>
<dbReference type="HOGENOM" id="CLU_058377_0_0_0"/>
<keyword evidence="3" id="KW-0949">S-adenosyl-L-methionine</keyword>
<reference evidence="8 9" key="1">
    <citation type="journal article" date="2015" name="Genome Announc.">
        <title>Genome Sequence of a Sulfate-Reducing Thermophilic Bacterium, Thermodesulfobacterium commune DSM 2178T (Phylum Thermodesulfobacteria).</title>
        <authorList>
            <person name="Bhatnagar S."/>
            <person name="Badger J.H."/>
            <person name="Madupu R."/>
            <person name="Khouri H.M."/>
            <person name="O'Connor E.M."/>
            <person name="Robb F.T."/>
            <person name="Ward N.L."/>
            <person name="Eisen J.A."/>
        </authorList>
    </citation>
    <scope>NUCLEOTIDE SEQUENCE [LARGE SCALE GENOMIC DNA]</scope>
    <source>
        <strain evidence="8 9">DSM 2178</strain>
    </source>
</reference>
<dbReference type="GO" id="GO:0051539">
    <property type="term" value="F:4 iron, 4 sulfur cluster binding"/>
    <property type="evidence" value="ECO:0007669"/>
    <property type="project" value="UniProtKB-KW"/>
</dbReference>
<proteinExistence type="predicted"/>
<dbReference type="EMBL" id="CP008796">
    <property type="protein sequence ID" value="AIH03574.1"/>
    <property type="molecule type" value="Genomic_DNA"/>
</dbReference>
<dbReference type="OrthoDB" id="9800840at2"/>